<dbReference type="EMBL" id="AP021861">
    <property type="protein sequence ID" value="BBO34455.1"/>
    <property type="molecule type" value="Genomic_DNA"/>
</dbReference>
<name>A0A5K7XDI8_9BACT</name>
<protein>
    <recommendedName>
        <fullName evidence="3">Helix-turn-helix domain-containing protein</fullName>
    </recommendedName>
</protein>
<organism evidence="1 2">
    <name type="scientific">Lacipirellula parvula</name>
    <dbReference type="NCBI Taxonomy" id="2650471"/>
    <lineage>
        <taxon>Bacteria</taxon>
        <taxon>Pseudomonadati</taxon>
        <taxon>Planctomycetota</taxon>
        <taxon>Planctomycetia</taxon>
        <taxon>Pirellulales</taxon>
        <taxon>Lacipirellulaceae</taxon>
        <taxon>Lacipirellula</taxon>
    </lineage>
</organism>
<dbReference type="Proteomes" id="UP000326837">
    <property type="component" value="Chromosome"/>
</dbReference>
<keyword evidence="2" id="KW-1185">Reference proteome</keyword>
<dbReference type="InterPro" id="IPR009061">
    <property type="entry name" value="DNA-bd_dom_put_sf"/>
</dbReference>
<dbReference type="SUPFAM" id="SSF46955">
    <property type="entry name" value="Putative DNA-binding domain"/>
    <property type="match status" value="1"/>
</dbReference>
<dbReference type="AlphaFoldDB" id="A0A5K7XDI8"/>
<accession>A0A5K7XDI8</accession>
<dbReference type="KEGG" id="lpav:PLANPX_4067"/>
<evidence type="ECO:0000313" key="1">
    <source>
        <dbReference type="EMBL" id="BBO34455.1"/>
    </source>
</evidence>
<sequence>MKPASFNFDLLSADDLARMFNKSTATITRWVKKNRLPTPIRPGGPNSTPFWRAVDIEDFLRAGSIHAYRRERRES</sequence>
<proteinExistence type="predicted"/>
<reference evidence="2" key="1">
    <citation type="submission" date="2019-10" db="EMBL/GenBank/DDBJ databases">
        <title>Lacipirellula parvula gen. nov., sp. nov., representing a lineage of planctomycetes widespread in freshwater anoxic habitats, and description of the family Lacipirellulaceae.</title>
        <authorList>
            <person name="Dedysh S.N."/>
            <person name="Kulichevskaya I.S."/>
            <person name="Beletsky A.V."/>
            <person name="Rakitin A.L."/>
            <person name="Mardanov A.V."/>
            <person name="Ivanova A.A."/>
            <person name="Saltykova V.X."/>
            <person name="Rijpstra W.I.C."/>
            <person name="Sinninghe Damste J.S."/>
            <person name="Ravin N.V."/>
        </authorList>
    </citation>
    <scope>NUCLEOTIDE SEQUENCE [LARGE SCALE GENOMIC DNA]</scope>
    <source>
        <strain evidence="2">PX69</strain>
    </source>
</reference>
<evidence type="ECO:0008006" key="3">
    <source>
        <dbReference type="Google" id="ProtNLM"/>
    </source>
</evidence>
<evidence type="ECO:0000313" key="2">
    <source>
        <dbReference type="Proteomes" id="UP000326837"/>
    </source>
</evidence>
<gene>
    <name evidence="1" type="ORF">PLANPX_4067</name>
</gene>
<dbReference type="RefSeq" id="WP_152100028.1">
    <property type="nucleotide sequence ID" value="NZ_AP021861.1"/>
</dbReference>